<reference evidence="1 2" key="1">
    <citation type="submission" date="2017-11" db="EMBL/GenBank/DDBJ databases">
        <title>De novo assembly and phasing of dikaryotic genomes from two isolates of Puccinia coronata f. sp. avenae, the causal agent of oat crown rust.</title>
        <authorList>
            <person name="Miller M.E."/>
            <person name="Zhang Y."/>
            <person name="Omidvar V."/>
            <person name="Sperschneider J."/>
            <person name="Schwessinger B."/>
            <person name="Raley C."/>
            <person name="Palmer J.M."/>
            <person name="Garnica D."/>
            <person name="Upadhyaya N."/>
            <person name="Rathjen J."/>
            <person name="Taylor J.M."/>
            <person name="Park R.F."/>
            <person name="Dodds P.N."/>
            <person name="Hirsch C.D."/>
            <person name="Kianian S.F."/>
            <person name="Figueroa M."/>
        </authorList>
    </citation>
    <scope>NUCLEOTIDE SEQUENCE [LARGE SCALE GENOMIC DNA]</scope>
    <source>
        <strain evidence="1">12NC29</strain>
    </source>
</reference>
<dbReference type="Gene3D" id="2.120.10.80">
    <property type="entry name" value="Kelch-type beta propeller"/>
    <property type="match status" value="1"/>
</dbReference>
<protein>
    <submittedName>
        <fullName evidence="1">Uncharacterized protein</fullName>
    </submittedName>
</protein>
<gene>
    <name evidence="1" type="ORF">PCANC_15569</name>
</gene>
<evidence type="ECO:0000313" key="1">
    <source>
        <dbReference type="EMBL" id="PLW17833.1"/>
    </source>
</evidence>
<dbReference type="InterPro" id="IPR015915">
    <property type="entry name" value="Kelch-typ_b-propeller"/>
</dbReference>
<dbReference type="STRING" id="200324.A0A2N5SX61"/>
<name>A0A2N5SX61_9BASI</name>
<evidence type="ECO:0000313" key="2">
    <source>
        <dbReference type="Proteomes" id="UP000235388"/>
    </source>
</evidence>
<comment type="caution">
    <text evidence="1">The sequence shown here is derived from an EMBL/GenBank/DDBJ whole genome shotgun (WGS) entry which is preliminary data.</text>
</comment>
<dbReference type="SUPFAM" id="SSF117281">
    <property type="entry name" value="Kelch motif"/>
    <property type="match status" value="1"/>
</dbReference>
<dbReference type="Proteomes" id="UP000235388">
    <property type="component" value="Unassembled WGS sequence"/>
</dbReference>
<dbReference type="EMBL" id="PGCJ01000842">
    <property type="protein sequence ID" value="PLW17833.1"/>
    <property type="molecule type" value="Genomic_DNA"/>
</dbReference>
<accession>A0A2N5SX61</accession>
<proteinExistence type="predicted"/>
<dbReference type="AlphaFoldDB" id="A0A2N5SX61"/>
<sequence>MITSPIFAQVPPFPRTGQAHAILHSLVNPPTVFLYGRLFEGTAQGEVYTITFNTDRASPHLCIDIFKTHGRGPSPRSLPLLAARNCELIVWGGDVSPSTSHNDLQSLHILSTTSHYWTQHECSGPSPTGVVSRSATVFKTSFMSSLAAPPTAHYTATSGGSI</sequence>
<organism evidence="1 2">
    <name type="scientific">Puccinia coronata f. sp. avenae</name>
    <dbReference type="NCBI Taxonomy" id="200324"/>
    <lineage>
        <taxon>Eukaryota</taxon>
        <taxon>Fungi</taxon>
        <taxon>Dikarya</taxon>
        <taxon>Basidiomycota</taxon>
        <taxon>Pucciniomycotina</taxon>
        <taxon>Pucciniomycetes</taxon>
        <taxon>Pucciniales</taxon>
        <taxon>Pucciniaceae</taxon>
        <taxon>Puccinia</taxon>
    </lineage>
</organism>
<keyword evidence="2" id="KW-1185">Reference proteome</keyword>